<evidence type="ECO:0000313" key="2">
    <source>
        <dbReference type="Proteomes" id="UP001183682"/>
    </source>
</evidence>
<gene>
    <name evidence="1" type="ORF">P7E30_05250</name>
</gene>
<reference evidence="1" key="1">
    <citation type="submission" date="2023-03" db="EMBL/GenBank/DDBJ databases">
        <authorList>
            <person name="Shen W."/>
            <person name="Cai J."/>
        </authorList>
    </citation>
    <scope>NUCLEOTIDE SEQUENCE</scope>
    <source>
        <strain evidence="1">K69-2</strain>
    </source>
</reference>
<sequence>MTEIERQKLLVDSVLSTVERETIEEWIDLTEEDYWYGLATGAEYLTEMLSELKDKGVNTDSIQVMYYVDEALNHIVSNPPK</sequence>
<evidence type="ECO:0000313" key="1">
    <source>
        <dbReference type="EMBL" id="MDT2689619.1"/>
    </source>
</evidence>
<protein>
    <submittedName>
        <fullName evidence="1">Uncharacterized protein</fullName>
    </submittedName>
</protein>
<accession>A0AAE4HNP5</accession>
<comment type="caution">
    <text evidence="1">The sequence shown here is derived from an EMBL/GenBank/DDBJ whole genome shotgun (WGS) entry which is preliminary data.</text>
</comment>
<name>A0AAE4HNP5_ENTGA</name>
<dbReference type="EMBL" id="JARPZN010000002">
    <property type="protein sequence ID" value="MDT2689619.1"/>
    <property type="molecule type" value="Genomic_DNA"/>
</dbReference>
<dbReference type="Proteomes" id="UP001183682">
    <property type="component" value="Unassembled WGS sequence"/>
</dbReference>
<dbReference type="RefSeq" id="WP_311809773.1">
    <property type="nucleotide sequence ID" value="NZ_JARPZN010000002.1"/>
</dbReference>
<dbReference type="AlphaFoldDB" id="A0AAE4HNP5"/>
<organism evidence="1 2">
    <name type="scientific">Enterococcus gallinarum</name>
    <dbReference type="NCBI Taxonomy" id="1353"/>
    <lineage>
        <taxon>Bacteria</taxon>
        <taxon>Bacillati</taxon>
        <taxon>Bacillota</taxon>
        <taxon>Bacilli</taxon>
        <taxon>Lactobacillales</taxon>
        <taxon>Enterococcaceae</taxon>
        <taxon>Enterococcus</taxon>
    </lineage>
</organism>
<proteinExistence type="predicted"/>